<dbReference type="PANTHER" id="PTHR22601">
    <property type="entry name" value="ISP4 LIKE PROTEIN"/>
    <property type="match status" value="1"/>
</dbReference>
<dbReference type="EMBL" id="ACJE01000003">
    <property type="protein sequence ID" value="EHA27358.1"/>
    <property type="molecule type" value="Genomic_DNA"/>
</dbReference>
<keyword evidence="5" id="KW-0571">Peptide transport</keyword>
<name>G3XQ09_ASPNA</name>
<feature type="transmembrane region" description="Helical" evidence="9">
    <location>
        <begin position="317"/>
        <end position="338"/>
    </location>
</feature>
<feature type="transmembrane region" description="Helical" evidence="9">
    <location>
        <begin position="214"/>
        <end position="237"/>
    </location>
</feature>
<dbReference type="GO" id="GO:0015031">
    <property type="term" value="P:protein transport"/>
    <property type="evidence" value="ECO:0007669"/>
    <property type="project" value="UniProtKB-KW"/>
</dbReference>
<evidence type="ECO:0000256" key="3">
    <source>
        <dbReference type="ARBA" id="ARBA00022448"/>
    </source>
</evidence>
<feature type="transmembrane region" description="Helical" evidence="9">
    <location>
        <begin position="651"/>
        <end position="676"/>
    </location>
</feature>
<protein>
    <submittedName>
        <fullName evidence="10">Uncharacterized protein</fullName>
    </submittedName>
</protein>
<evidence type="ECO:0000256" key="2">
    <source>
        <dbReference type="ARBA" id="ARBA00008807"/>
    </source>
</evidence>
<feature type="transmembrane region" description="Helical" evidence="9">
    <location>
        <begin position="572"/>
        <end position="594"/>
    </location>
</feature>
<dbReference type="OrthoDB" id="9986677at2759"/>
<feature type="transmembrane region" description="Helical" evidence="9">
    <location>
        <begin position="377"/>
        <end position="398"/>
    </location>
</feature>
<comment type="similarity">
    <text evidence="2">Belongs to the oligopeptide OPT transporter family.</text>
</comment>
<sequence>MATDTKDGLDKESVYPVEDTDRAEVNSQTEVLRAAGIGIHEDDPTEPILTLRMWVLGIGFCIVASGLNTLYTLRKPSITISSSVTLLLAYPQGKLWEKTIPSWNVNLGVCQFNLNPGPFNQKEHVLVYIMSNLSIYVRLGADVLTEQQMFYGYKAGWGFQILITLGTFLVGFCLAGFFRSVVVAPRELIWPGVLSTTSLTTTLHNLAQGDLQGVLAFCISFCWYWFPDFIFPALSYFTFPCWINPKSTVVNQLFGMESGMGLLPITFDCYLPFQSSSVYDNTGTTYKASKVVSKATGYKLDIEKYKAYSPVYMPVTYALNMFGLSFATLSSLLVWVILENRHDIAAGALRVPHVVRSYFSKDKKNTDTNSGYRDVPFLWYLGAAVLALFICIFSVEYWNVELRWYGVLLACAVAMVFYGPLAIVYATSNLKINIDIFCRIVAGFVFEGKVLANIWFFDIGYITTIKGLYFAEDMKLCDYCKVHPHPSPPTPPQHMLINTQIPPRKVFIVQCVGMIFGTLSSVAVLNWSLGNISGVCTTDAVNGFSCPFSRTKFNTSLIWGAIGPRNYFTNGIGYSSLLYFFIIGAVLPIPVYFLKRRYPNSLWRRVHIPLFLGGLNYLPPATGTSYGSWAVVGLTFGWFLRRRVYQWWYKYNFVLSSALDSSVSIAGVVIFFAIYFSGASKGFSWWGTEVYKNTCDYKGCSYLAVPEGGKFGV</sequence>
<dbReference type="HOGENOM" id="CLU_004965_1_1_1"/>
<comment type="caution">
    <text evidence="10">The sequence shown here is derived from an EMBL/GenBank/DDBJ whole genome shotgun (WGS) entry which is preliminary data.</text>
</comment>
<evidence type="ECO:0000256" key="6">
    <source>
        <dbReference type="ARBA" id="ARBA00022927"/>
    </source>
</evidence>
<feature type="transmembrane region" description="Helical" evidence="9">
    <location>
        <begin position="157"/>
        <end position="182"/>
    </location>
</feature>
<feature type="transmembrane region" description="Helical" evidence="9">
    <location>
        <begin position="53"/>
        <end position="73"/>
    </location>
</feature>
<dbReference type="InterPro" id="IPR004813">
    <property type="entry name" value="OPT"/>
</dbReference>
<feature type="transmembrane region" description="Helical" evidence="9">
    <location>
        <begin position="615"/>
        <end position="639"/>
    </location>
</feature>
<keyword evidence="6" id="KW-0653">Protein transport</keyword>
<organism evidence="10 11">
    <name type="scientific">Aspergillus niger (strain ATCC 1015 / CBS 113.46 / FGSC A1144 / LSHB Ac4 / NCTC 3858a / NRRL 328 / USDA 3528.7)</name>
    <dbReference type="NCBI Taxonomy" id="380704"/>
    <lineage>
        <taxon>Eukaryota</taxon>
        <taxon>Fungi</taxon>
        <taxon>Dikarya</taxon>
        <taxon>Ascomycota</taxon>
        <taxon>Pezizomycotina</taxon>
        <taxon>Eurotiomycetes</taxon>
        <taxon>Eurotiomycetidae</taxon>
        <taxon>Eurotiales</taxon>
        <taxon>Aspergillaceae</taxon>
        <taxon>Aspergillus</taxon>
        <taxon>Aspergillus subgen. Circumdati</taxon>
    </lineage>
</organism>
<gene>
    <name evidence="10" type="ORF">ASPNIDRAFT_54817</name>
</gene>
<evidence type="ECO:0000256" key="7">
    <source>
        <dbReference type="ARBA" id="ARBA00022989"/>
    </source>
</evidence>
<dbReference type="Pfam" id="PF03169">
    <property type="entry name" value="OPT"/>
    <property type="match status" value="3"/>
</dbReference>
<comment type="subcellular location">
    <subcellularLocation>
        <location evidence="1">Membrane</location>
        <topology evidence="1">Multi-pass membrane protein</topology>
    </subcellularLocation>
</comment>
<feature type="transmembrane region" description="Helical" evidence="9">
    <location>
        <begin position="404"/>
        <end position="426"/>
    </location>
</feature>
<dbReference type="InterPro" id="IPR004648">
    <property type="entry name" value="Oligpept_transpt"/>
</dbReference>
<evidence type="ECO:0000313" key="10">
    <source>
        <dbReference type="EMBL" id="EHA27358.1"/>
    </source>
</evidence>
<keyword evidence="7 9" id="KW-1133">Transmembrane helix</keyword>
<dbReference type="AlphaFoldDB" id="G3XQ09"/>
<evidence type="ECO:0000256" key="1">
    <source>
        <dbReference type="ARBA" id="ARBA00004141"/>
    </source>
</evidence>
<proteinExistence type="inferred from homology"/>
<dbReference type="GO" id="GO:0035673">
    <property type="term" value="F:oligopeptide transmembrane transporter activity"/>
    <property type="evidence" value="ECO:0007669"/>
    <property type="project" value="InterPro"/>
</dbReference>
<dbReference type="Proteomes" id="UP000009038">
    <property type="component" value="Unassembled WGS sequence"/>
</dbReference>
<dbReference type="NCBIfam" id="TIGR00728">
    <property type="entry name" value="OPT_sfam"/>
    <property type="match status" value="2"/>
</dbReference>
<keyword evidence="3" id="KW-0813">Transport</keyword>
<reference evidence="10 11" key="1">
    <citation type="journal article" date="2011" name="Genome Res.">
        <title>Comparative genomics of citric-acid-producing Aspergillus niger ATCC 1015 versus enzyme-producing CBS 513.88.</title>
        <authorList>
            <person name="Andersen M.R."/>
            <person name="Salazar M.P."/>
            <person name="Schaap P.J."/>
            <person name="van de Vondervoort P.J."/>
            <person name="Culley D."/>
            <person name="Thykaer J."/>
            <person name="Frisvad J.C."/>
            <person name="Nielsen K.F."/>
            <person name="Albang R."/>
            <person name="Albermann K."/>
            <person name="Berka R.M."/>
            <person name="Braus G.H."/>
            <person name="Braus-Stromeyer S.A."/>
            <person name="Corrochano L.M."/>
            <person name="Dai Z."/>
            <person name="van Dijck P.W."/>
            <person name="Hofmann G."/>
            <person name="Lasure L.L."/>
            <person name="Magnuson J.K."/>
            <person name="Menke H."/>
            <person name="Meijer M."/>
            <person name="Meijer S.L."/>
            <person name="Nielsen J.B."/>
            <person name="Nielsen M.L."/>
            <person name="van Ooyen A.J."/>
            <person name="Pel H.J."/>
            <person name="Poulsen L."/>
            <person name="Samson R.A."/>
            <person name="Stam H."/>
            <person name="Tsang A."/>
            <person name="van den Brink J.M."/>
            <person name="Atkins A."/>
            <person name="Aerts A."/>
            <person name="Shapiro H."/>
            <person name="Pangilinan J."/>
            <person name="Salamov A."/>
            <person name="Lou Y."/>
            <person name="Lindquist E."/>
            <person name="Lucas S."/>
            <person name="Grimwood J."/>
            <person name="Grigoriev I.V."/>
            <person name="Kubicek C.P."/>
            <person name="Martinez D."/>
            <person name="van Peij N.N."/>
            <person name="Roubos J.A."/>
            <person name="Nielsen J."/>
            <person name="Baker S.E."/>
        </authorList>
    </citation>
    <scope>NUCLEOTIDE SEQUENCE [LARGE SCALE GENOMIC DNA]</scope>
    <source>
        <strain evidence="11">ATCC 1015 / CBS 113.46 / FGSC A1144 / LSHB Ac4 / NCTC 3858a / NRRL 328 / USDA 3528.7</strain>
    </source>
</reference>
<keyword evidence="8 9" id="KW-0472">Membrane</keyword>
<evidence type="ECO:0000256" key="9">
    <source>
        <dbReference type="SAM" id="Phobius"/>
    </source>
</evidence>
<evidence type="ECO:0000256" key="4">
    <source>
        <dbReference type="ARBA" id="ARBA00022692"/>
    </source>
</evidence>
<feature type="transmembrane region" description="Helical" evidence="9">
    <location>
        <begin position="188"/>
        <end position="207"/>
    </location>
</feature>
<evidence type="ECO:0000256" key="8">
    <source>
        <dbReference type="ARBA" id="ARBA00023136"/>
    </source>
</evidence>
<evidence type="ECO:0000313" key="11">
    <source>
        <dbReference type="Proteomes" id="UP000009038"/>
    </source>
</evidence>
<evidence type="ECO:0000256" key="5">
    <source>
        <dbReference type="ARBA" id="ARBA00022856"/>
    </source>
</evidence>
<keyword evidence="4 9" id="KW-0812">Transmembrane</keyword>
<accession>G3XQ09</accession>
<dbReference type="GO" id="GO:0016020">
    <property type="term" value="C:membrane"/>
    <property type="evidence" value="ECO:0007669"/>
    <property type="project" value="UniProtKB-SubCell"/>
</dbReference>
<feature type="transmembrane region" description="Helical" evidence="9">
    <location>
        <begin position="506"/>
        <end position="525"/>
    </location>
</feature>